<name>A0A2P6SBJ7_ROSCH</name>
<proteinExistence type="inferred from homology"/>
<protein>
    <submittedName>
        <fullName evidence="7">Putative exostosin</fullName>
    </submittedName>
</protein>
<dbReference type="PANTHER" id="PTHR11062">
    <property type="entry name" value="EXOSTOSIN HEPARAN SULFATE GLYCOSYLTRANSFERASE -RELATED"/>
    <property type="match status" value="1"/>
</dbReference>
<organism evidence="7 8">
    <name type="scientific">Rosa chinensis</name>
    <name type="common">China rose</name>
    <dbReference type="NCBI Taxonomy" id="74649"/>
    <lineage>
        <taxon>Eukaryota</taxon>
        <taxon>Viridiplantae</taxon>
        <taxon>Streptophyta</taxon>
        <taxon>Embryophyta</taxon>
        <taxon>Tracheophyta</taxon>
        <taxon>Spermatophyta</taxon>
        <taxon>Magnoliopsida</taxon>
        <taxon>eudicotyledons</taxon>
        <taxon>Gunneridae</taxon>
        <taxon>Pentapetalae</taxon>
        <taxon>rosids</taxon>
        <taxon>fabids</taxon>
        <taxon>Rosales</taxon>
        <taxon>Rosaceae</taxon>
        <taxon>Rosoideae</taxon>
        <taxon>Rosoideae incertae sedis</taxon>
        <taxon>Rosa</taxon>
    </lineage>
</organism>
<keyword evidence="3" id="KW-0808">Transferase</keyword>
<evidence type="ECO:0000256" key="1">
    <source>
        <dbReference type="ARBA" id="ARBA00004323"/>
    </source>
</evidence>
<keyword evidence="3" id="KW-0328">Glycosyltransferase</keyword>
<accession>A0A2P6SBJ7</accession>
<keyword evidence="4" id="KW-0735">Signal-anchor</keyword>
<feature type="domain" description="Exostosin GT47" evidence="6">
    <location>
        <begin position="3"/>
        <end position="106"/>
    </location>
</feature>
<dbReference type="AlphaFoldDB" id="A0A2P6SBJ7"/>
<evidence type="ECO:0000259" key="6">
    <source>
        <dbReference type="Pfam" id="PF03016"/>
    </source>
</evidence>
<dbReference type="OMA" id="FIAEERM"/>
<dbReference type="Proteomes" id="UP000238479">
    <property type="component" value="Chromosome 1"/>
</dbReference>
<evidence type="ECO:0000256" key="3">
    <source>
        <dbReference type="ARBA" id="ARBA00022676"/>
    </source>
</evidence>
<reference evidence="7 8" key="1">
    <citation type="journal article" date="2018" name="Nat. Genet.">
        <title>The Rosa genome provides new insights in the design of modern roses.</title>
        <authorList>
            <person name="Bendahmane M."/>
        </authorList>
    </citation>
    <scope>NUCLEOTIDE SEQUENCE [LARGE SCALE GENOMIC DNA]</scope>
    <source>
        <strain evidence="8">cv. Old Blush</strain>
    </source>
</reference>
<dbReference type="Pfam" id="PF03016">
    <property type="entry name" value="Exostosin_GT47"/>
    <property type="match status" value="2"/>
</dbReference>
<dbReference type="PANTHER" id="PTHR11062:SF241">
    <property type="entry name" value="XYLOGLUCAN GALACTOSYLTRANSFERASE GT14-RELATED"/>
    <property type="match status" value="1"/>
</dbReference>
<evidence type="ECO:0000256" key="2">
    <source>
        <dbReference type="ARBA" id="ARBA00010271"/>
    </source>
</evidence>
<sequence>MWGRDHFMVTGRTSWDFRRTNDNAEWPWGSGLRFLPESNNMSMLSVEGSLWKNDFAIPYPTNFHPAKDSEIIQWQNRMRYPERPYLFSFIGAPRPGMEKSIRGNLLISAELQPPGDSHTRRSAFDSMLGLLAGCIPVFFHPGSAYNQYLWHLPKNHSRYLVFIPAKNVTDLKEVSIEKLLLGISKEEIINEKEGYKAKTKAGICRSQVKTGD</sequence>
<dbReference type="GO" id="GO:0016757">
    <property type="term" value="F:glycosyltransferase activity"/>
    <property type="evidence" value="ECO:0007669"/>
    <property type="project" value="UniProtKB-KW"/>
</dbReference>
<evidence type="ECO:0000313" key="8">
    <source>
        <dbReference type="Proteomes" id="UP000238479"/>
    </source>
</evidence>
<keyword evidence="5" id="KW-0333">Golgi apparatus</keyword>
<comment type="similarity">
    <text evidence="2">Belongs to the glycosyltransferase 47 family.</text>
</comment>
<comment type="subcellular location">
    <subcellularLocation>
        <location evidence="1">Golgi apparatus membrane</location>
        <topology evidence="1">Single-pass type II membrane protein</topology>
    </subcellularLocation>
</comment>
<dbReference type="InterPro" id="IPR004263">
    <property type="entry name" value="Exostosin"/>
</dbReference>
<evidence type="ECO:0000256" key="5">
    <source>
        <dbReference type="ARBA" id="ARBA00023034"/>
    </source>
</evidence>
<gene>
    <name evidence="7" type="ORF">RchiOBHm_Chr1g0331261</name>
</gene>
<dbReference type="Gramene" id="PRQ56029">
    <property type="protein sequence ID" value="PRQ56029"/>
    <property type="gene ID" value="RchiOBHm_Chr1g0331261"/>
</dbReference>
<feature type="domain" description="Exostosin GT47" evidence="6">
    <location>
        <begin position="111"/>
        <end position="174"/>
    </location>
</feature>
<evidence type="ECO:0000313" key="7">
    <source>
        <dbReference type="EMBL" id="PRQ56029.1"/>
    </source>
</evidence>
<keyword evidence="8" id="KW-1185">Reference proteome</keyword>
<dbReference type="EMBL" id="PDCK01000039">
    <property type="protein sequence ID" value="PRQ56029.1"/>
    <property type="molecule type" value="Genomic_DNA"/>
</dbReference>
<evidence type="ECO:0000256" key="4">
    <source>
        <dbReference type="ARBA" id="ARBA00022968"/>
    </source>
</evidence>
<comment type="caution">
    <text evidence="7">The sequence shown here is derived from an EMBL/GenBank/DDBJ whole genome shotgun (WGS) entry which is preliminary data.</text>
</comment>
<dbReference type="GO" id="GO:0000139">
    <property type="term" value="C:Golgi membrane"/>
    <property type="evidence" value="ECO:0007669"/>
    <property type="project" value="UniProtKB-SubCell"/>
</dbReference>
<keyword evidence="4" id="KW-0812">Transmembrane</keyword>
<dbReference type="STRING" id="74649.A0A2P6SBJ7"/>
<dbReference type="InterPro" id="IPR040911">
    <property type="entry name" value="Exostosin_GT47"/>
</dbReference>